<evidence type="ECO:0000256" key="1">
    <source>
        <dbReference type="SAM" id="MobiDB-lite"/>
    </source>
</evidence>
<feature type="chain" id="PRO_5047247553" evidence="2">
    <location>
        <begin position="24"/>
        <end position="613"/>
    </location>
</feature>
<feature type="signal peptide" evidence="2">
    <location>
        <begin position="1"/>
        <end position="23"/>
    </location>
</feature>
<feature type="region of interest" description="Disordered" evidence="1">
    <location>
        <begin position="451"/>
        <end position="486"/>
    </location>
</feature>
<comment type="caution">
    <text evidence="3">The sequence shown here is derived from an EMBL/GenBank/DDBJ whole genome shotgun (WGS) entry which is preliminary data.</text>
</comment>
<dbReference type="EMBL" id="JAJVDC020000160">
    <property type="protein sequence ID" value="KAL1620831.1"/>
    <property type="molecule type" value="Genomic_DNA"/>
</dbReference>
<accession>A0ABR3SIR3</accession>
<keyword evidence="2" id="KW-0732">Signal</keyword>
<reference evidence="3 4" key="1">
    <citation type="submission" date="2024-02" db="EMBL/GenBank/DDBJ databases">
        <title>De novo assembly and annotation of 12 fungi associated with fruit tree decline syndrome in Ontario, Canada.</title>
        <authorList>
            <person name="Sulman M."/>
            <person name="Ellouze W."/>
            <person name="Ilyukhin E."/>
        </authorList>
    </citation>
    <scope>NUCLEOTIDE SEQUENCE [LARGE SCALE GENOMIC DNA]</scope>
    <source>
        <strain evidence="3 4">M1-105</strain>
    </source>
</reference>
<name>A0ABR3SIR3_9PEZI</name>
<feature type="region of interest" description="Disordered" evidence="1">
    <location>
        <begin position="374"/>
        <end position="395"/>
    </location>
</feature>
<feature type="compositionally biased region" description="Low complexity" evidence="1">
    <location>
        <begin position="451"/>
        <end position="466"/>
    </location>
</feature>
<dbReference type="Proteomes" id="UP001521116">
    <property type="component" value="Unassembled WGS sequence"/>
</dbReference>
<evidence type="ECO:0000313" key="4">
    <source>
        <dbReference type="Proteomes" id="UP001521116"/>
    </source>
</evidence>
<gene>
    <name evidence="3" type="ORF">SLS56_009442</name>
</gene>
<evidence type="ECO:0000313" key="3">
    <source>
        <dbReference type="EMBL" id="KAL1620831.1"/>
    </source>
</evidence>
<sequence>MRRSGISLRSGASLILLAGAVVADSPPRVTQRAIDPTGTQIGVNQVTVDVPTITYANVVYHSLVSEYVSVSGSDISWKQGDTQHITATVTNTDGGKTATVTQTAPVAAATKENGDIDIIITPELLAEFKELADSARTAAGCASGLQGRELASCGLSNFIESIMKADGVIKSADDALSSRPLIKPSDIAKLVSMLKAGGNLVKPKFAAGAGVGAVAVWWYSQSAAGTNDEPLNVIPVLSANANDSGSPTTTGCPPSAPTGKEAPICEEPNCVGEEANICTTGEWKDCKCINIMHPVYEDLNKDTLDKQQEVISAMVVPTSTKPAEPKATCSPNSNPYVDPIAMDIPFAKNLAGVFCKGDTSKAMKADLTNKDISTNNKRSLLEERTPPPTSSGFEGYKFHFEYTPGEGKCQKDCNDAMGALISGCQGIDSHVMQPAGTMTLDCGAKYSYSISSPPKPTTAAPEPTGPDGRSKKENKACRADKVPSSPQFKRDDAIKAIKDLCKNELKGNKNGCIQSKGSGNTPIFVKAAFTSDRGGSCAAYPFSMVDDEYTYKDEFEAMCKWALQSAVDDCDIGTTKDNMKLGGSNRANCIEYTIYAYKKDDGVPSGDRCAWDR</sequence>
<proteinExistence type="predicted"/>
<evidence type="ECO:0000256" key="2">
    <source>
        <dbReference type="SAM" id="SignalP"/>
    </source>
</evidence>
<organism evidence="3 4">
    <name type="scientific">Neofusicoccum ribis</name>
    <dbReference type="NCBI Taxonomy" id="45134"/>
    <lineage>
        <taxon>Eukaryota</taxon>
        <taxon>Fungi</taxon>
        <taxon>Dikarya</taxon>
        <taxon>Ascomycota</taxon>
        <taxon>Pezizomycotina</taxon>
        <taxon>Dothideomycetes</taxon>
        <taxon>Dothideomycetes incertae sedis</taxon>
        <taxon>Botryosphaeriales</taxon>
        <taxon>Botryosphaeriaceae</taxon>
        <taxon>Neofusicoccum</taxon>
    </lineage>
</organism>
<feature type="compositionally biased region" description="Basic and acidic residues" evidence="1">
    <location>
        <begin position="468"/>
        <end position="481"/>
    </location>
</feature>
<keyword evidence="4" id="KW-1185">Reference proteome</keyword>
<protein>
    <submittedName>
        <fullName evidence="3">Uncharacterized protein</fullName>
    </submittedName>
</protein>